<dbReference type="AlphaFoldDB" id="A0A3P7I1R6"/>
<dbReference type="PROSITE" id="PS51767">
    <property type="entry name" value="PEPTIDASE_A1"/>
    <property type="match status" value="1"/>
</dbReference>
<organism evidence="4 5">
    <name type="scientific">Strongylus vulgaris</name>
    <name type="common">Blood worm</name>
    <dbReference type="NCBI Taxonomy" id="40348"/>
    <lineage>
        <taxon>Eukaryota</taxon>
        <taxon>Metazoa</taxon>
        <taxon>Ecdysozoa</taxon>
        <taxon>Nematoda</taxon>
        <taxon>Chromadorea</taxon>
        <taxon>Rhabditida</taxon>
        <taxon>Rhabditina</taxon>
        <taxon>Rhabditomorpha</taxon>
        <taxon>Strongyloidea</taxon>
        <taxon>Strongylidae</taxon>
        <taxon>Strongylus</taxon>
    </lineage>
</organism>
<proteinExistence type="inferred from homology"/>
<gene>
    <name evidence="4" type="ORF">SVUK_LOCUS2389</name>
</gene>
<dbReference type="OrthoDB" id="5866118at2759"/>
<comment type="similarity">
    <text evidence="1">Belongs to the peptidase A1 family.</text>
</comment>
<dbReference type="GO" id="GO:0006508">
    <property type="term" value="P:proteolysis"/>
    <property type="evidence" value="ECO:0007669"/>
    <property type="project" value="InterPro"/>
</dbReference>
<dbReference type="InterPro" id="IPR034164">
    <property type="entry name" value="Pepsin-like_dom"/>
</dbReference>
<dbReference type="PANTHER" id="PTHR47966:SF45">
    <property type="entry name" value="PEPTIDASE A1 DOMAIN-CONTAINING PROTEIN"/>
    <property type="match status" value="1"/>
</dbReference>
<dbReference type="Pfam" id="PF00026">
    <property type="entry name" value="Asp"/>
    <property type="match status" value="1"/>
</dbReference>
<feature type="disulfide bond" evidence="2">
    <location>
        <begin position="43"/>
        <end position="77"/>
    </location>
</feature>
<protein>
    <recommendedName>
        <fullName evidence="3">Peptidase A1 domain-containing protein</fullName>
    </recommendedName>
</protein>
<keyword evidence="2" id="KW-1015">Disulfide bond</keyword>
<reference evidence="4 5" key="1">
    <citation type="submission" date="2018-11" db="EMBL/GenBank/DDBJ databases">
        <authorList>
            <consortium name="Pathogen Informatics"/>
        </authorList>
    </citation>
    <scope>NUCLEOTIDE SEQUENCE [LARGE SCALE GENOMIC DNA]</scope>
</reference>
<dbReference type="Proteomes" id="UP000270094">
    <property type="component" value="Unassembled WGS sequence"/>
</dbReference>
<evidence type="ECO:0000259" key="3">
    <source>
        <dbReference type="PROSITE" id="PS51767"/>
    </source>
</evidence>
<dbReference type="SUPFAM" id="SSF50630">
    <property type="entry name" value="Acid proteases"/>
    <property type="match status" value="1"/>
</dbReference>
<dbReference type="GO" id="GO:0005764">
    <property type="term" value="C:lysosome"/>
    <property type="evidence" value="ECO:0007669"/>
    <property type="project" value="TreeGrafter"/>
</dbReference>
<feature type="domain" description="Peptidase A1" evidence="3">
    <location>
        <begin position="12"/>
        <end position="148"/>
    </location>
</feature>
<sequence>MLKLYNYDDTAYVGTITIGSPDQTFKVVLDTGSTQLWIPDYTCAANTPEVCDESICDPGVACQVFCPEKVCCKTNPCRGKNFFASTESSTYIPMNGTWRISYGEGSAEGFYGNDTVRFGEVGTKQLEVHGSQFGQADKIADVFTDVRV</sequence>
<dbReference type="CDD" id="cd05471">
    <property type="entry name" value="pepsin_like"/>
    <property type="match status" value="1"/>
</dbReference>
<evidence type="ECO:0000313" key="5">
    <source>
        <dbReference type="Proteomes" id="UP000270094"/>
    </source>
</evidence>
<dbReference type="PANTHER" id="PTHR47966">
    <property type="entry name" value="BETA-SITE APP-CLEAVING ENZYME, ISOFORM A-RELATED"/>
    <property type="match status" value="1"/>
</dbReference>
<dbReference type="InterPro" id="IPR001461">
    <property type="entry name" value="Aspartic_peptidase_A1"/>
</dbReference>
<keyword evidence="5" id="KW-1185">Reference proteome</keyword>
<dbReference type="InterPro" id="IPR021109">
    <property type="entry name" value="Peptidase_aspartic_dom_sf"/>
</dbReference>
<dbReference type="Gene3D" id="2.40.70.10">
    <property type="entry name" value="Acid Proteases"/>
    <property type="match status" value="1"/>
</dbReference>
<evidence type="ECO:0000256" key="1">
    <source>
        <dbReference type="ARBA" id="ARBA00007447"/>
    </source>
</evidence>
<evidence type="ECO:0000256" key="2">
    <source>
        <dbReference type="PIRSR" id="PIRSR601461-2"/>
    </source>
</evidence>
<dbReference type="EMBL" id="UYYB01005382">
    <property type="protein sequence ID" value="VDM67391.1"/>
    <property type="molecule type" value="Genomic_DNA"/>
</dbReference>
<accession>A0A3P7I1R6</accession>
<evidence type="ECO:0000313" key="4">
    <source>
        <dbReference type="EMBL" id="VDM67391.1"/>
    </source>
</evidence>
<name>A0A3P7I1R6_STRVU</name>
<dbReference type="GO" id="GO:0004190">
    <property type="term" value="F:aspartic-type endopeptidase activity"/>
    <property type="evidence" value="ECO:0007669"/>
    <property type="project" value="InterPro"/>
</dbReference>
<dbReference type="InterPro" id="IPR033121">
    <property type="entry name" value="PEPTIDASE_A1"/>
</dbReference>